<name>A0A127QC38_9BURK</name>
<protein>
    <recommendedName>
        <fullName evidence="3">Fe-S protein</fullName>
    </recommendedName>
</protein>
<dbReference type="STRING" id="279113.CPter91_5314"/>
<dbReference type="OrthoDB" id="8911262at2"/>
<gene>
    <name evidence="1" type="ORF">CPter91_5314</name>
</gene>
<dbReference type="InterPro" id="IPR010710">
    <property type="entry name" value="DUF1289"/>
</dbReference>
<evidence type="ECO:0000313" key="2">
    <source>
        <dbReference type="Proteomes" id="UP000074561"/>
    </source>
</evidence>
<dbReference type="PANTHER" id="PTHR35175">
    <property type="entry name" value="DUF1289 DOMAIN-CONTAINING PROTEIN"/>
    <property type="match status" value="1"/>
</dbReference>
<dbReference type="Pfam" id="PF06945">
    <property type="entry name" value="DUF1289"/>
    <property type="match status" value="1"/>
</dbReference>
<reference evidence="1 2" key="1">
    <citation type="submission" date="2015-11" db="EMBL/GenBank/DDBJ databases">
        <title>Exploring the genomic traits of fungus-feeding bacterial genus Collimonas.</title>
        <authorList>
            <person name="Song C."/>
            <person name="Schmidt R."/>
            <person name="de Jager V."/>
            <person name="Krzyzanowska D."/>
            <person name="Jongedijk E."/>
            <person name="Cankar K."/>
            <person name="Beekwilder J."/>
            <person name="van Veen A."/>
            <person name="de Boer W."/>
            <person name="van Veen J.A."/>
            <person name="Garbeva P."/>
        </authorList>
    </citation>
    <scope>NUCLEOTIDE SEQUENCE [LARGE SCALE GENOMIC DNA]</scope>
    <source>
        <strain evidence="1 2">Ter91</strain>
    </source>
</reference>
<evidence type="ECO:0000313" key="1">
    <source>
        <dbReference type="EMBL" id="AMP07600.1"/>
    </source>
</evidence>
<dbReference type="KEGG" id="cpra:CPter91_5314"/>
<dbReference type="AlphaFoldDB" id="A0A127QC38"/>
<dbReference type="Proteomes" id="UP000074561">
    <property type="component" value="Chromosome"/>
</dbReference>
<organism evidence="1 2">
    <name type="scientific">Collimonas pratensis</name>
    <dbReference type="NCBI Taxonomy" id="279113"/>
    <lineage>
        <taxon>Bacteria</taxon>
        <taxon>Pseudomonadati</taxon>
        <taxon>Pseudomonadota</taxon>
        <taxon>Betaproteobacteria</taxon>
        <taxon>Burkholderiales</taxon>
        <taxon>Oxalobacteraceae</taxon>
        <taxon>Collimonas</taxon>
    </lineage>
</organism>
<accession>A0A127QC38</accession>
<dbReference type="PATRIC" id="fig|279113.9.peg.5270"/>
<sequence>MSLIIWISVVIASINNIKSIIRDIVKNLQTKSAIVSAAADAGVDYSASPCINVCVMNPHTALCDGCQRSLDEIAAWGGASEAQKRAIWQLIRQRRAAP</sequence>
<dbReference type="PANTHER" id="PTHR35175:SF2">
    <property type="entry name" value="DUF1289 DOMAIN-CONTAINING PROTEIN"/>
    <property type="match status" value="1"/>
</dbReference>
<proteinExistence type="predicted"/>
<dbReference type="EMBL" id="CP013234">
    <property type="protein sequence ID" value="AMP07600.1"/>
    <property type="molecule type" value="Genomic_DNA"/>
</dbReference>
<evidence type="ECO:0008006" key="3">
    <source>
        <dbReference type="Google" id="ProtNLM"/>
    </source>
</evidence>